<sequence>MPPKLIIGQPFHHSVTSVPPQASGGSDFNNMFNLPGQILRFHLDPTLRDLDVTQVLGPAKWVYQAQEAILSESDVEPRLQAKPHVLLAELLLNPRDLAAAQLRAKKDPISMADKAMERRESSQAKPNKPLKKMLPNSLPFLS</sequence>
<evidence type="ECO:0000313" key="3">
    <source>
        <dbReference type="Proteomes" id="UP000596661"/>
    </source>
</evidence>
<name>A0A803QRH3_CANSA</name>
<protein>
    <submittedName>
        <fullName evidence="2">Uncharacterized protein</fullName>
    </submittedName>
</protein>
<dbReference type="EnsemblPlants" id="evm.model.ctgX11.4">
    <property type="protein sequence ID" value="cds.evm.model.ctgX11.4"/>
    <property type="gene ID" value="evm.TU.ctgX11.4"/>
</dbReference>
<keyword evidence="3" id="KW-1185">Reference proteome</keyword>
<feature type="compositionally biased region" description="Basic and acidic residues" evidence="1">
    <location>
        <begin position="108"/>
        <end position="122"/>
    </location>
</feature>
<dbReference type="Gramene" id="evm.model.ctgX11.4">
    <property type="protein sequence ID" value="cds.evm.model.ctgX11.4"/>
    <property type="gene ID" value="evm.TU.ctgX11.4"/>
</dbReference>
<dbReference type="AlphaFoldDB" id="A0A803QRH3"/>
<feature type="compositionally biased region" description="Low complexity" evidence="1">
    <location>
        <begin position="132"/>
        <end position="142"/>
    </location>
</feature>
<evidence type="ECO:0000313" key="2">
    <source>
        <dbReference type="EnsemblPlants" id="cds.evm.model.ctgX11.4"/>
    </source>
</evidence>
<dbReference type="Proteomes" id="UP000596661">
    <property type="component" value="Unassembled WGS sequence"/>
</dbReference>
<proteinExistence type="predicted"/>
<accession>A0A803QRH3</accession>
<evidence type="ECO:0000256" key="1">
    <source>
        <dbReference type="SAM" id="MobiDB-lite"/>
    </source>
</evidence>
<reference evidence="2" key="1">
    <citation type="submission" date="2021-03" db="UniProtKB">
        <authorList>
            <consortium name="EnsemblPlants"/>
        </authorList>
    </citation>
    <scope>IDENTIFICATION</scope>
</reference>
<organism evidence="2 3">
    <name type="scientific">Cannabis sativa</name>
    <name type="common">Hemp</name>
    <name type="synonym">Marijuana</name>
    <dbReference type="NCBI Taxonomy" id="3483"/>
    <lineage>
        <taxon>Eukaryota</taxon>
        <taxon>Viridiplantae</taxon>
        <taxon>Streptophyta</taxon>
        <taxon>Embryophyta</taxon>
        <taxon>Tracheophyta</taxon>
        <taxon>Spermatophyta</taxon>
        <taxon>Magnoliopsida</taxon>
        <taxon>eudicotyledons</taxon>
        <taxon>Gunneridae</taxon>
        <taxon>Pentapetalae</taxon>
        <taxon>rosids</taxon>
        <taxon>fabids</taxon>
        <taxon>Rosales</taxon>
        <taxon>Cannabaceae</taxon>
        <taxon>Cannabis</taxon>
    </lineage>
</organism>
<feature type="region of interest" description="Disordered" evidence="1">
    <location>
        <begin position="108"/>
        <end position="142"/>
    </location>
</feature>